<reference evidence="3" key="3">
    <citation type="submission" date="2015-04" db="UniProtKB">
        <authorList>
            <consortium name="EnsemblPlants"/>
        </authorList>
    </citation>
    <scope>IDENTIFICATION</scope>
    <source>
        <strain evidence="3">cv. Jemalong A17</strain>
    </source>
</reference>
<dbReference type="HOGENOM" id="CLU_1984864_0_0_1"/>
<organism evidence="2 4">
    <name type="scientific">Medicago truncatula</name>
    <name type="common">Barrel medic</name>
    <name type="synonym">Medicago tribuloides</name>
    <dbReference type="NCBI Taxonomy" id="3880"/>
    <lineage>
        <taxon>Eukaryota</taxon>
        <taxon>Viridiplantae</taxon>
        <taxon>Streptophyta</taxon>
        <taxon>Embryophyta</taxon>
        <taxon>Tracheophyta</taxon>
        <taxon>Spermatophyta</taxon>
        <taxon>Magnoliopsida</taxon>
        <taxon>eudicotyledons</taxon>
        <taxon>Gunneridae</taxon>
        <taxon>Pentapetalae</taxon>
        <taxon>rosids</taxon>
        <taxon>fabids</taxon>
        <taxon>Fabales</taxon>
        <taxon>Fabaceae</taxon>
        <taxon>Papilionoideae</taxon>
        <taxon>50 kb inversion clade</taxon>
        <taxon>NPAAA clade</taxon>
        <taxon>Hologalegina</taxon>
        <taxon>IRL clade</taxon>
        <taxon>Trifolieae</taxon>
        <taxon>Medicago</taxon>
    </lineage>
</organism>
<dbReference type="EMBL" id="CM001217">
    <property type="protein sequence ID" value="KEH41358.1"/>
    <property type="molecule type" value="Genomic_DNA"/>
</dbReference>
<evidence type="ECO:0000313" key="2">
    <source>
        <dbReference type="EMBL" id="KEH41358.1"/>
    </source>
</evidence>
<reference evidence="2 4" key="2">
    <citation type="journal article" date="2014" name="BMC Genomics">
        <title>An improved genome release (version Mt4.0) for the model legume Medicago truncatula.</title>
        <authorList>
            <person name="Tang H."/>
            <person name="Krishnakumar V."/>
            <person name="Bidwell S."/>
            <person name="Rosen B."/>
            <person name="Chan A."/>
            <person name="Zhou S."/>
            <person name="Gentzbittel L."/>
            <person name="Childs K.L."/>
            <person name="Yandell M."/>
            <person name="Gundlach H."/>
            <person name="Mayer K.F."/>
            <person name="Schwartz D.C."/>
            <person name="Town C.D."/>
        </authorList>
    </citation>
    <scope>GENOME REANNOTATION</scope>
    <source>
        <strain evidence="2">A17</strain>
        <strain evidence="3 4">cv. Jemalong A17</strain>
    </source>
</reference>
<name>A0A072VIY3_MEDTR</name>
<reference evidence="2 4" key="1">
    <citation type="journal article" date="2011" name="Nature">
        <title>The Medicago genome provides insight into the evolution of rhizobial symbioses.</title>
        <authorList>
            <person name="Young N.D."/>
            <person name="Debelle F."/>
            <person name="Oldroyd G.E."/>
            <person name="Geurts R."/>
            <person name="Cannon S.B."/>
            <person name="Udvardi M.K."/>
            <person name="Benedito V.A."/>
            <person name="Mayer K.F."/>
            <person name="Gouzy J."/>
            <person name="Schoof H."/>
            <person name="Van de Peer Y."/>
            <person name="Proost S."/>
            <person name="Cook D.R."/>
            <person name="Meyers B.C."/>
            <person name="Spannagl M."/>
            <person name="Cheung F."/>
            <person name="De Mita S."/>
            <person name="Krishnakumar V."/>
            <person name="Gundlach H."/>
            <person name="Zhou S."/>
            <person name="Mudge J."/>
            <person name="Bharti A.K."/>
            <person name="Murray J.D."/>
            <person name="Naoumkina M.A."/>
            <person name="Rosen B."/>
            <person name="Silverstein K.A."/>
            <person name="Tang H."/>
            <person name="Rombauts S."/>
            <person name="Zhao P.X."/>
            <person name="Zhou P."/>
            <person name="Barbe V."/>
            <person name="Bardou P."/>
            <person name="Bechner M."/>
            <person name="Bellec A."/>
            <person name="Berger A."/>
            <person name="Berges H."/>
            <person name="Bidwell S."/>
            <person name="Bisseling T."/>
            <person name="Choisne N."/>
            <person name="Couloux A."/>
            <person name="Denny R."/>
            <person name="Deshpande S."/>
            <person name="Dai X."/>
            <person name="Doyle J.J."/>
            <person name="Dudez A.M."/>
            <person name="Farmer A.D."/>
            <person name="Fouteau S."/>
            <person name="Franken C."/>
            <person name="Gibelin C."/>
            <person name="Gish J."/>
            <person name="Goldstein S."/>
            <person name="Gonzalez A.J."/>
            <person name="Green P.J."/>
            <person name="Hallab A."/>
            <person name="Hartog M."/>
            <person name="Hua A."/>
            <person name="Humphray S.J."/>
            <person name="Jeong D.H."/>
            <person name="Jing Y."/>
            <person name="Jocker A."/>
            <person name="Kenton S.M."/>
            <person name="Kim D.J."/>
            <person name="Klee K."/>
            <person name="Lai H."/>
            <person name="Lang C."/>
            <person name="Lin S."/>
            <person name="Macmil S.L."/>
            <person name="Magdelenat G."/>
            <person name="Matthews L."/>
            <person name="McCorrison J."/>
            <person name="Monaghan E.L."/>
            <person name="Mun J.H."/>
            <person name="Najar F.Z."/>
            <person name="Nicholson C."/>
            <person name="Noirot C."/>
            <person name="O'Bleness M."/>
            <person name="Paule C.R."/>
            <person name="Poulain J."/>
            <person name="Prion F."/>
            <person name="Qin B."/>
            <person name="Qu C."/>
            <person name="Retzel E.F."/>
            <person name="Riddle C."/>
            <person name="Sallet E."/>
            <person name="Samain S."/>
            <person name="Samson N."/>
            <person name="Sanders I."/>
            <person name="Saurat O."/>
            <person name="Scarpelli C."/>
            <person name="Schiex T."/>
            <person name="Segurens B."/>
            <person name="Severin A.J."/>
            <person name="Sherrier D.J."/>
            <person name="Shi R."/>
            <person name="Sims S."/>
            <person name="Singer S.R."/>
            <person name="Sinharoy S."/>
            <person name="Sterck L."/>
            <person name="Viollet A."/>
            <person name="Wang B.B."/>
            <person name="Wang K."/>
            <person name="Wang M."/>
            <person name="Wang X."/>
            <person name="Warfsmann J."/>
            <person name="Weissenbach J."/>
            <person name="White D.D."/>
            <person name="White J.D."/>
            <person name="Wiley G.B."/>
            <person name="Wincker P."/>
            <person name="Xing Y."/>
            <person name="Yang L."/>
            <person name="Yao Z."/>
            <person name="Ying F."/>
            <person name="Zhai J."/>
            <person name="Zhou L."/>
            <person name="Zuber A."/>
            <person name="Denarie J."/>
            <person name="Dixon R.A."/>
            <person name="May G.D."/>
            <person name="Schwartz D.C."/>
            <person name="Rogers J."/>
            <person name="Quetier F."/>
            <person name="Town C.D."/>
            <person name="Roe B.A."/>
        </authorList>
    </citation>
    <scope>NUCLEOTIDE SEQUENCE [LARGE SCALE GENOMIC DNA]</scope>
    <source>
        <strain evidence="2">A17</strain>
        <strain evidence="3 4">cv. Jemalong A17</strain>
    </source>
</reference>
<keyword evidence="4" id="KW-1185">Reference proteome</keyword>
<dbReference type="EnsemblPlants" id="KEH41358">
    <property type="protein sequence ID" value="KEH41358"/>
    <property type="gene ID" value="MTR_1g049200"/>
</dbReference>
<evidence type="ECO:0000313" key="4">
    <source>
        <dbReference type="Proteomes" id="UP000002051"/>
    </source>
</evidence>
<accession>A0A072VIY3</accession>
<evidence type="ECO:0000313" key="3">
    <source>
        <dbReference type="EnsemblPlants" id="KEH41358"/>
    </source>
</evidence>
<proteinExistence type="predicted"/>
<dbReference type="AlphaFoldDB" id="A0A072VIY3"/>
<sequence length="126" mass="14833">MEVEEFDTEKKNLTWKMTADKGLQDNDKISRKRKLTLISMKTNNRGKAKNRGKEKNRGKTNNHGKAKMKESCAKKMDDRNVHHAFMPEPFVHMIKIRFHHKRTFTFVRTHQRQMQGVPSNQKGGKL</sequence>
<dbReference type="Proteomes" id="UP000002051">
    <property type="component" value="Unassembled WGS sequence"/>
</dbReference>
<feature type="region of interest" description="Disordered" evidence="1">
    <location>
        <begin position="25"/>
        <end position="74"/>
    </location>
</feature>
<protein>
    <submittedName>
        <fullName evidence="2 3">Uncharacterized protein</fullName>
    </submittedName>
</protein>
<gene>
    <name evidence="2" type="ordered locus">MTR_1g049200</name>
</gene>
<evidence type="ECO:0000256" key="1">
    <source>
        <dbReference type="SAM" id="MobiDB-lite"/>
    </source>
</evidence>